<evidence type="ECO:0000259" key="1">
    <source>
        <dbReference type="SMART" id="SM01126"/>
    </source>
</evidence>
<name>X0UTY3_9ZZZZ</name>
<dbReference type="EMBL" id="BARS01027196">
    <property type="protein sequence ID" value="GAG09190.1"/>
    <property type="molecule type" value="Genomic_DNA"/>
</dbReference>
<dbReference type="PANTHER" id="PTHR47163">
    <property type="entry name" value="DDE_TNP_IS1595 DOMAIN-CONTAINING PROTEIN"/>
    <property type="match status" value="1"/>
</dbReference>
<comment type="caution">
    <text evidence="2">The sequence shown here is derived from an EMBL/GenBank/DDBJ whole genome shotgun (WGS) entry which is preliminary data.</text>
</comment>
<sequence>YKASVTAGTIFQGTRKPLTLWFRAMWWVTSQKTGASALGLQQVLGLGSYETAWTWLHKLRRAMVRPGRDRLSGRVEVDETYLGGLEEGTRGRGTTKKALIAVAAQEDGKGVGRIRMRRVKNASAKQLHRFVEDSVERGSVVHTDGWEGYTGLRDKGYKHEVTVLSQREESASDLLPRVHRVVSLLKRWLMGTHQGAVSHEHLDYYLDEFTFRFNRRRSRHRGKLFYRLVQQAVAVEPVPYRSLVAHCRGRRPQDH</sequence>
<reference evidence="2" key="1">
    <citation type="journal article" date="2014" name="Front. Microbiol.">
        <title>High frequency of phylogenetically diverse reductive dehalogenase-homologous genes in deep subseafloor sedimentary metagenomes.</title>
        <authorList>
            <person name="Kawai M."/>
            <person name="Futagami T."/>
            <person name="Toyoda A."/>
            <person name="Takaki Y."/>
            <person name="Nishi S."/>
            <person name="Hori S."/>
            <person name="Arai W."/>
            <person name="Tsubouchi T."/>
            <person name="Morono Y."/>
            <person name="Uchiyama I."/>
            <person name="Ito T."/>
            <person name="Fujiyama A."/>
            <person name="Inagaki F."/>
            <person name="Takami H."/>
        </authorList>
    </citation>
    <scope>NUCLEOTIDE SEQUENCE</scope>
    <source>
        <strain evidence="2">Expedition CK06-06</strain>
    </source>
</reference>
<proteinExistence type="predicted"/>
<dbReference type="InterPro" id="IPR024445">
    <property type="entry name" value="Tnp_ISXO2-like"/>
</dbReference>
<dbReference type="PANTHER" id="PTHR47163:SF2">
    <property type="entry name" value="SI:DKEY-17M8.2"/>
    <property type="match status" value="1"/>
</dbReference>
<feature type="domain" description="ISXO2-like transposase" evidence="1">
    <location>
        <begin position="70"/>
        <end position="214"/>
    </location>
</feature>
<dbReference type="Pfam" id="PF12762">
    <property type="entry name" value="DDE_Tnp_IS1595"/>
    <property type="match status" value="1"/>
</dbReference>
<dbReference type="InterPro" id="IPR053164">
    <property type="entry name" value="IS1016-like_transposase"/>
</dbReference>
<accession>X0UTY3</accession>
<dbReference type="AlphaFoldDB" id="X0UTY3"/>
<gene>
    <name evidence="2" type="ORF">S01H1_42744</name>
</gene>
<dbReference type="NCBIfam" id="NF033547">
    <property type="entry name" value="transpos_IS1595"/>
    <property type="match status" value="1"/>
</dbReference>
<organism evidence="2">
    <name type="scientific">marine sediment metagenome</name>
    <dbReference type="NCBI Taxonomy" id="412755"/>
    <lineage>
        <taxon>unclassified sequences</taxon>
        <taxon>metagenomes</taxon>
        <taxon>ecological metagenomes</taxon>
    </lineage>
</organism>
<dbReference type="SMART" id="SM01126">
    <property type="entry name" value="DDE_Tnp_IS1595"/>
    <property type="match status" value="1"/>
</dbReference>
<feature type="non-terminal residue" evidence="2">
    <location>
        <position position="1"/>
    </location>
</feature>
<protein>
    <recommendedName>
        <fullName evidence="1">ISXO2-like transposase domain-containing protein</fullName>
    </recommendedName>
</protein>
<evidence type="ECO:0000313" key="2">
    <source>
        <dbReference type="EMBL" id="GAG09190.1"/>
    </source>
</evidence>